<evidence type="ECO:0000313" key="3">
    <source>
        <dbReference type="Proteomes" id="UP000483820"/>
    </source>
</evidence>
<organism evidence="2 3">
    <name type="scientific">Caenorhabditis remanei</name>
    <name type="common">Caenorhabditis vulgaris</name>
    <dbReference type="NCBI Taxonomy" id="31234"/>
    <lineage>
        <taxon>Eukaryota</taxon>
        <taxon>Metazoa</taxon>
        <taxon>Ecdysozoa</taxon>
        <taxon>Nematoda</taxon>
        <taxon>Chromadorea</taxon>
        <taxon>Rhabditida</taxon>
        <taxon>Rhabditina</taxon>
        <taxon>Rhabditomorpha</taxon>
        <taxon>Rhabditoidea</taxon>
        <taxon>Rhabditidae</taxon>
        <taxon>Peloderinae</taxon>
        <taxon>Caenorhabditis</taxon>
    </lineage>
</organism>
<proteinExistence type="predicted"/>
<dbReference type="AlphaFoldDB" id="A0A6A5GCE6"/>
<dbReference type="EMBL" id="WUAV01000005">
    <property type="protein sequence ID" value="KAF1752770.1"/>
    <property type="molecule type" value="Genomic_DNA"/>
</dbReference>
<sequence>MCNMACRPMLEPVRDCLLNNFVLVIWMMIIVIVRMNECSLNFWQGFDIRLKSFTDVMRFTKDHVLVKHNVNL</sequence>
<feature type="transmembrane region" description="Helical" evidence="1">
    <location>
        <begin position="17"/>
        <end position="35"/>
    </location>
</feature>
<dbReference type="KEGG" id="crq:GCK72_019325"/>
<accession>A0A6A5GCE6</accession>
<keyword evidence="1" id="KW-0812">Transmembrane</keyword>
<name>A0A6A5GCE6_CAERE</name>
<evidence type="ECO:0000256" key="1">
    <source>
        <dbReference type="SAM" id="Phobius"/>
    </source>
</evidence>
<dbReference type="GeneID" id="78776774"/>
<dbReference type="RefSeq" id="XP_053581889.1">
    <property type="nucleotide sequence ID" value="XM_053732976.1"/>
</dbReference>
<reference evidence="2 3" key="1">
    <citation type="submission" date="2019-12" db="EMBL/GenBank/DDBJ databases">
        <title>Chromosome-level assembly of the Caenorhabditis remanei genome.</title>
        <authorList>
            <person name="Teterina A.A."/>
            <person name="Willis J.H."/>
            <person name="Phillips P.C."/>
        </authorList>
    </citation>
    <scope>NUCLEOTIDE SEQUENCE [LARGE SCALE GENOMIC DNA]</scope>
    <source>
        <strain evidence="2 3">PX506</strain>
        <tissue evidence="2">Whole organism</tissue>
    </source>
</reference>
<evidence type="ECO:0000313" key="2">
    <source>
        <dbReference type="EMBL" id="KAF1752770.1"/>
    </source>
</evidence>
<keyword evidence="1" id="KW-0472">Membrane</keyword>
<dbReference type="CTD" id="78776774"/>
<keyword evidence="1" id="KW-1133">Transmembrane helix</keyword>
<dbReference type="Proteomes" id="UP000483820">
    <property type="component" value="Chromosome V"/>
</dbReference>
<gene>
    <name evidence="2" type="ORF">GCK72_019325</name>
</gene>
<protein>
    <submittedName>
        <fullName evidence="2">Uncharacterized protein</fullName>
    </submittedName>
</protein>
<comment type="caution">
    <text evidence="2">The sequence shown here is derived from an EMBL/GenBank/DDBJ whole genome shotgun (WGS) entry which is preliminary data.</text>
</comment>